<gene>
    <name evidence="6" type="ORF">J2X06_000373</name>
</gene>
<dbReference type="InterPro" id="IPR013766">
    <property type="entry name" value="Thioredoxin_domain"/>
</dbReference>
<keyword evidence="2" id="KW-0676">Redox-active center</keyword>
<evidence type="ECO:0000256" key="3">
    <source>
        <dbReference type="SAM" id="MobiDB-lite"/>
    </source>
</evidence>
<dbReference type="InterPro" id="IPR036249">
    <property type="entry name" value="Thioredoxin-like_sf"/>
</dbReference>
<evidence type="ECO:0000259" key="5">
    <source>
        <dbReference type="PROSITE" id="PS51352"/>
    </source>
</evidence>
<dbReference type="EMBL" id="JAVDVY010000001">
    <property type="protein sequence ID" value="MDR7133189.1"/>
    <property type="molecule type" value="Genomic_DNA"/>
</dbReference>
<keyword evidence="1 4" id="KW-0732">Signal</keyword>
<dbReference type="InterPro" id="IPR012336">
    <property type="entry name" value="Thioredoxin-like_fold"/>
</dbReference>
<sequence length="279" mass="28890">MISRLPLSFRAPLLSAALLSVALLAACSQQQAPAPADAPATATTAAAPEAAPATEAPATTTPAPAEAAAPAAPNNNPVVAPQGPAPIAGTDYIEIAGGQPYQPAAGKIEVVEVFGYTCPHCAHFETLVESWKAKQPADVQFTPVAAPFGGYWMPYAKAFYTAQAMGLLDKTHEAVFNAIHVDRSLPAPPTVATPDQIAAFYAKYGVDAKSFASTMSSFAIDAKVKRANQFIQRSGVEATPTIVVAGKYRVVGKGFEDMLRITDHLVAQERAKGGTAAGG</sequence>
<reference evidence="6 7" key="1">
    <citation type="submission" date="2023-07" db="EMBL/GenBank/DDBJ databases">
        <title>Sorghum-associated microbial communities from plants grown in Nebraska, USA.</title>
        <authorList>
            <person name="Schachtman D."/>
        </authorList>
    </citation>
    <scope>NUCLEOTIDE SEQUENCE [LARGE SCALE GENOMIC DNA]</scope>
    <source>
        <strain evidence="6 7">BE198</strain>
    </source>
</reference>
<feature type="signal peptide" evidence="4">
    <location>
        <begin position="1"/>
        <end position="25"/>
    </location>
</feature>
<dbReference type="PROSITE" id="PS00194">
    <property type="entry name" value="THIOREDOXIN_1"/>
    <property type="match status" value="1"/>
</dbReference>
<dbReference type="Gene3D" id="3.40.30.10">
    <property type="entry name" value="Glutaredoxin"/>
    <property type="match status" value="1"/>
</dbReference>
<evidence type="ECO:0000256" key="2">
    <source>
        <dbReference type="ARBA" id="ARBA00023284"/>
    </source>
</evidence>
<keyword evidence="7" id="KW-1185">Reference proteome</keyword>
<evidence type="ECO:0000256" key="1">
    <source>
        <dbReference type="ARBA" id="ARBA00022729"/>
    </source>
</evidence>
<evidence type="ECO:0000313" key="7">
    <source>
        <dbReference type="Proteomes" id="UP001251524"/>
    </source>
</evidence>
<proteinExistence type="predicted"/>
<evidence type="ECO:0000313" key="6">
    <source>
        <dbReference type="EMBL" id="MDR7133189.1"/>
    </source>
</evidence>
<dbReference type="InterPro" id="IPR050824">
    <property type="entry name" value="Thiol_disulfide_DsbA"/>
</dbReference>
<dbReference type="CDD" id="cd03019">
    <property type="entry name" value="DsbA_DsbA"/>
    <property type="match status" value="1"/>
</dbReference>
<dbReference type="Proteomes" id="UP001251524">
    <property type="component" value="Unassembled WGS sequence"/>
</dbReference>
<dbReference type="PANTHER" id="PTHR35891:SF2">
    <property type="entry name" value="THIOL:DISULFIDE INTERCHANGE PROTEIN DSBA"/>
    <property type="match status" value="1"/>
</dbReference>
<evidence type="ECO:0000256" key="4">
    <source>
        <dbReference type="SAM" id="SignalP"/>
    </source>
</evidence>
<dbReference type="SUPFAM" id="SSF52833">
    <property type="entry name" value="Thioredoxin-like"/>
    <property type="match status" value="1"/>
</dbReference>
<dbReference type="InterPro" id="IPR023205">
    <property type="entry name" value="DsbA/DsbL"/>
</dbReference>
<dbReference type="Pfam" id="PF13462">
    <property type="entry name" value="Thioredoxin_4"/>
    <property type="match status" value="1"/>
</dbReference>
<feature type="region of interest" description="Disordered" evidence="3">
    <location>
        <begin position="36"/>
        <end position="83"/>
    </location>
</feature>
<protein>
    <submittedName>
        <fullName evidence="6">Thiol:disulfide interchange protein DsbA</fullName>
    </submittedName>
</protein>
<accession>A0ABU1W6J1</accession>
<feature type="chain" id="PRO_5046707093" evidence="4">
    <location>
        <begin position="26"/>
        <end position="279"/>
    </location>
</feature>
<feature type="domain" description="Thioredoxin" evidence="5">
    <location>
        <begin position="57"/>
        <end position="225"/>
    </location>
</feature>
<organism evidence="6 7">
    <name type="scientific">Lysobacter niastensis</name>
    <dbReference type="NCBI Taxonomy" id="380629"/>
    <lineage>
        <taxon>Bacteria</taxon>
        <taxon>Pseudomonadati</taxon>
        <taxon>Pseudomonadota</taxon>
        <taxon>Gammaproteobacteria</taxon>
        <taxon>Lysobacterales</taxon>
        <taxon>Lysobacteraceae</taxon>
        <taxon>Lysobacter</taxon>
    </lineage>
</organism>
<dbReference type="PROSITE" id="PS51257">
    <property type="entry name" value="PROKAR_LIPOPROTEIN"/>
    <property type="match status" value="1"/>
</dbReference>
<name>A0ABU1W6J1_9GAMM</name>
<dbReference type="PANTHER" id="PTHR35891">
    <property type="entry name" value="THIOL:DISULFIDE INTERCHANGE PROTEIN DSBA"/>
    <property type="match status" value="1"/>
</dbReference>
<dbReference type="InterPro" id="IPR017937">
    <property type="entry name" value="Thioredoxin_CS"/>
</dbReference>
<dbReference type="PROSITE" id="PS51352">
    <property type="entry name" value="THIOREDOXIN_2"/>
    <property type="match status" value="1"/>
</dbReference>
<comment type="caution">
    <text evidence="6">The sequence shown here is derived from an EMBL/GenBank/DDBJ whole genome shotgun (WGS) entry which is preliminary data.</text>
</comment>